<proteinExistence type="predicted"/>
<evidence type="ECO:0000256" key="1">
    <source>
        <dbReference type="SAM" id="MobiDB-lite"/>
    </source>
</evidence>
<organism evidence="3 4">
    <name type="scientific">Ktedonospora formicarum</name>
    <dbReference type="NCBI Taxonomy" id="2778364"/>
    <lineage>
        <taxon>Bacteria</taxon>
        <taxon>Bacillati</taxon>
        <taxon>Chloroflexota</taxon>
        <taxon>Ktedonobacteria</taxon>
        <taxon>Ktedonobacterales</taxon>
        <taxon>Ktedonobacteraceae</taxon>
        <taxon>Ktedonospora</taxon>
    </lineage>
</organism>
<sequence>MHNDSIETLLSRHYGPTAPTPPDLEQRLLAALSQEQARQTRRLAQERHSERLMTRRQVLRVVTLGSAGLGMVGLALDGVQQFDRRFFGRDATVRPQHAF</sequence>
<keyword evidence="2" id="KW-0472">Membrane</keyword>
<protein>
    <submittedName>
        <fullName evidence="3">Uncharacterized protein</fullName>
    </submittedName>
</protein>
<evidence type="ECO:0000313" key="4">
    <source>
        <dbReference type="Proteomes" id="UP000612362"/>
    </source>
</evidence>
<name>A0A8J3HT05_9CHLR</name>
<dbReference type="AlphaFoldDB" id="A0A8J3HT05"/>
<feature type="transmembrane region" description="Helical" evidence="2">
    <location>
        <begin position="58"/>
        <end position="76"/>
    </location>
</feature>
<dbReference type="Proteomes" id="UP000612362">
    <property type="component" value="Unassembled WGS sequence"/>
</dbReference>
<accession>A0A8J3HT05</accession>
<feature type="region of interest" description="Disordered" evidence="1">
    <location>
        <begin position="1"/>
        <end position="22"/>
    </location>
</feature>
<dbReference type="RefSeq" id="WP_220192901.1">
    <property type="nucleotide sequence ID" value="NZ_BNJF01000001.1"/>
</dbReference>
<dbReference type="EMBL" id="BNJF01000001">
    <property type="protein sequence ID" value="GHO43427.1"/>
    <property type="molecule type" value="Genomic_DNA"/>
</dbReference>
<keyword evidence="4" id="KW-1185">Reference proteome</keyword>
<evidence type="ECO:0000313" key="3">
    <source>
        <dbReference type="EMBL" id="GHO43427.1"/>
    </source>
</evidence>
<keyword evidence="2" id="KW-1133">Transmembrane helix</keyword>
<reference evidence="3" key="1">
    <citation type="submission" date="2020-10" db="EMBL/GenBank/DDBJ databases">
        <title>Taxonomic study of unclassified bacteria belonging to the class Ktedonobacteria.</title>
        <authorList>
            <person name="Yabe S."/>
            <person name="Wang C.M."/>
            <person name="Zheng Y."/>
            <person name="Sakai Y."/>
            <person name="Cavaletti L."/>
            <person name="Monciardini P."/>
            <person name="Donadio S."/>
        </authorList>
    </citation>
    <scope>NUCLEOTIDE SEQUENCE</scope>
    <source>
        <strain evidence="3">SOSP1-1</strain>
    </source>
</reference>
<gene>
    <name evidence="3" type="ORF">KSX_15900</name>
</gene>
<comment type="caution">
    <text evidence="3">The sequence shown here is derived from an EMBL/GenBank/DDBJ whole genome shotgun (WGS) entry which is preliminary data.</text>
</comment>
<keyword evidence="2" id="KW-0812">Transmembrane</keyword>
<evidence type="ECO:0000256" key="2">
    <source>
        <dbReference type="SAM" id="Phobius"/>
    </source>
</evidence>